<evidence type="ECO:0000259" key="12">
    <source>
        <dbReference type="PROSITE" id="PS50929"/>
    </source>
</evidence>
<dbReference type="GO" id="GO:0016887">
    <property type="term" value="F:ATP hydrolysis activity"/>
    <property type="evidence" value="ECO:0007669"/>
    <property type="project" value="InterPro"/>
</dbReference>
<evidence type="ECO:0000256" key="7">
    <source>
        <dbReference type="ARBA" id="ARBA00022840"/>
    </source>
</evidence>
<evidence type="ECO:0000256" key="4">
    <source>
        <dbReference type="ARBA" id="ARBA00022475"/>
    </source>
</evidence>
<evidence type="ECO:0000256" key="1">
    <source>
        <dbReference type="ARBA" id="ARBA00004651"/>
    </source>
</evidence>
<organism evidence="13 14">
    <name type="scientific">Acholeplasma laidlawii</name>
    <dbReference type="NCBI Taxonomy" id="2148"/>
    <lineage>
        <taxon>Bacteria</taxon>
        <taxon>Bacillati</taxon>
        <taxon>Mycoplasmatota</taxon>
        <taxon>Mollicutes</taxon>
        <taxon>Acholeplasmatales</taxon>
        <taxon>Acholeplasmataceae</taxon>
        <taxon>Acholeplasma</taxon>
    </lineage>
</organism>
<keyword evidence="3" id="KW-0813">Transport</keyword>
<dbReference type="PROSITE" id="PS50893">
    <property type="entry name" value="ABC_TRANSPORTER_2"/>
    <property type="match status" value="1"/>
</dbReference>
<keyword evidence="5 10" id="KW-0812">Transmembrane</keyword>
<comment type="caution">
    <text evidence="13">The sequence shown here is derived from an EMBL/GenBank/DDBJ whole genome shotgun (WGS) entry which is preliminary data.</text>
</comment>
<keyword evidence="8 10" id="KW-1133">Transmembrane helix</keyword>
<dbReference type="OMA" id="REYACER"/>
<dbReference type="PROSITE" id="PS50929">
    <property type="entry name" value="ABC_TM1F"/>
    <property type="match status" value="1"/>
</dbReference>
<keyword evidence="9 10" id="KW-0472">Membrane</keyword>
<evidence type="ECO:0000256" key="9">
    <source>
        <dbReference type="ARBA" id="ARBA00023136"/>
    </source>
</evidence>
<comment type="subcellular location">
    <subcellularLocation>
        <location evidence="1">Cell membrane</location>
        <topology evidence="1">Multi-pass membrane protein</topology>
    </subcellularLocation>
</comment>
<dbReference type="GO" id="GO:0005524">
    <property type="term" value="F:ATP binding"/>
    <property type="evidence" value="ECO:0007669"/>
    <property type="project" value="UniProtKB-KW"/>
</dbReference>
<feature type="transmembrane region" description="Helical" evidence="10">
    <location>
        <begin position="184"/>
        <end position="203"/>
    </location>
</feature>
<comment type="similarity">
    <text evidence="2">Belongs to the ABC transporter superfamily.</text>
</comment>
<dbReference type="GeneID" id="41338422"/>
<dbReference type="FunFam" id="3.40.50.300:FF:000221">
    <property type="entry name" value="Multidrug ABC transporter ATP-binding protein"/>
    <property type="match status" value="1"/>
</dbReference>
<feature type="transmembrane region" description="Helical" evidence="10">
    <location>
        <begin position="298"/>
        <end position="315"/>
    </location>
</feature>
<dbReference type="InterPro" id="IPR017871">
    <property type="entry name" value="ABC_transporter-like_CS"/>
</dbReference>
<feature type="transmembrane region" description="Helical" evidence="10">
    <location>
        <begin position="266"/>
        <end position="292"/>
    </location>
</feature>
<dbReference type="InterPro" id="IPR039421">
    <property type="entry name" value="Type_1_exporter"/>
</dbReference>
<keyword evidence="6" id="KW-0547">Nucleotide-binding</keyword>
<dbReference type="InterPro" id="IPR027417">
    <property type="entry name" value="P-loop_NTPase"/>
</dbReference>
<dbReference type="SMART" id="SM00382">
    <property type="entry name" value="AAA"/>
    <property type="match status" value="1"/>
</dbReference>
<evidence type="ECO:0000256" key="5">
    <source>
        <dbReference type="ARBA" id="ARBA00022692"/>
    </source>
</evidence>
<evidence type="ECO:0000256" key="8">
    <source>
        <dbReference type="ARBA" id="ARBA00022989"/>
    </source>
</evidence>
<dbReference type="CDD" id="cd18542">
    <property type="entry name" value="ABC_6TM_YknU_like"/>
    <property type="match status" value="1"/>
</dbReference>
<dbReference type="PANTHER" id="PTHR43394:SF1">
    <property type="entry name" value="ATP-BINDING CASSETTE SUB-FAMILY B MEMBER 10, MITOCHONDRIAL"/>
    <property type="match status" value="1"/>
</dbReference>
<dbReference type="SUPFAM" id="SSF52540">
    <property type="entry name" value="P-loop containing nucleoside triphosphate hydrolases"/>
    <property type="match status" value="1"/>
</dbReference>
<dbReference type="EMBL" id="VKID01000001">
    <property type="protein sequence ID" value="TRY00314.1"/>
    <property type="molecule type" value="Genomic_DNA"/>
</dbReference>
<keyword evidence="4" id="KW-1003">Cell membrane</keyword>
<sequence>MKFKSLMKLAKGHLWGYIILIILTIFHRFSYSYVPLFTQYIIRTLTLRLSTDPLPPDLQTVNLPAFVVNFFESGETILMIVFYVAITLIFYQAFRYLMMYFELSLRGRIQESIAKKLRNRLYDHIQNLSYKYHNNADSGDLIQRVTSDVETTTGFVVLQFMQLIGLFASLFSGVFQMYHINTTIMWVCLAVIPVYAISSIFYFTRIEKIFEKVEHDESEMMTVIQENVSASKVVKAFANEPFELEKMEKKNKQYTNSNIRANKVVAIYWGSMDFISMAQYALVTVLAIHFVRTGEMDGASFAASLMLIGLLVWPIRGLGRLINEFTKAFVAIGRINHIFEEKTEYEQDGHLEPEIHGHIVFNKVSFKFEDDANYLLKDISFEIKPGETVAIIGKTGSGKTTVINLLMRMYEYEGSITIDGVELREIKKQHMRKSIGAVLQDPFLYSRTVYENISITNKTASKDKIITAAQTAALQNDIHTFKNGYETMVGEKGTTLSGGQKQRVAIARVLVSDKPILIFDDALSAVDNKTDMMIRGALNQKEHQSTNIIITHRITTAKEAHKIIVINNGQIEDIGTHKELAHKDGLYNKLWGIQGKLEQEFLDLIEEGA</sequence>
<dbReference type="Gene3D" id="3.40.50.300">
    <property type="entry name" value="P-loop containing nucleotide triphosphate hydrolases"/>
    <property type="match status" value="1"/>
</dbReference>
<dbReference type="GO" id="GO:0015421">
    <property type="term" value="F:ABC-type oligopeptide transporter activity"/>
    <property type="evidence" value="ECO:0007669"/>
    <property type="project" value="TreeGrafter"/>
</dbReference>
<feature type="transmembrane region" description="Helical" evidence="10">
    <location>
        <begin position="154"/>
        <end position="178"/>
    </location>
</feature>
<dbReference type="InterPro" id="IPR036640">
    <property type="entry name" value="ABC1_TM_sf"/>
</dbReference>
<gene>
    <name evidence="13" type="ORF">FNV44_04500</name>
</gene>
<dbReference type="PROSITE" id="PS00211">
    <property type="entry name" value="ABC_TRANSPORTER_1"/>
    <property type="match status" value="1"/>
</dbReference>
<feature type="domain" description="ABC transporter" evidence="11">
    <location>
        <begin position="359"/>
        <end position="593"/>
    </location>
</feature>
<dbReference type="GO" id="GO:0005886">
    <property type="term" value="C:plasma membrane"/>
    <property type="evidence" value="ECO:0007669"/>
    <property type="project" value="UniProtKB-SubCell"/>
</dbReference>
<dbReference type="Gene3D" id="1.20.1560.10">
    <property type="entry name" value="ABC transporter type 1, transmembrane domain"/>
    <property type="match status" value="1"/>
</dbReference>
<dbReference type="InterPro" id="IPR003593">
    <property type="entry name" value="AAA+_ATPase"/>
</dbReference>
<feature type="transmembrane region" description="Helical" evidence="10">
    <location>
        <begin position="12"/>
        <end position="30"/>
    </location>
</feature>
<proteinExistence type="inferred from homology"/>
<name>A0A553IJA7_ACHLA</name>
<feature type="transmembrane region" description="Helical" evidence="10">
    <location>
        <begin position="77"/>
        <end position="98"/>
    </location>
</feature>
<dbReference type="Pfam" id="PF00005">
    <property type="entry name" value="ABC_tran"/>
    <property type="match status" value="1"/>
</dbReference>
<evidence type="ECO:0000256" key="2">
    <source>
        <dbReference type="ARBA" id="ARBA00005417"/>
    </source>
</evidence>
<evidence type="ECO:0000256" key="10">
    <source>
        <dbReference type="SAM" id="Phobius"/>
    </source>
</evidence>
<reference evidence="13 14" key="1">
    <citation type="submission" date="2019-07" db="EMBL/GenBank/DDBJ databases">
        <title>Genome sequence of Acholeplasma laidlawii strain with increased resistance to erythromycin.</title>
        <authorList>
            <person name="Medvedeva E.S."/>
            <person name="Baranova N.B."/>
            <person name="Siniagina M.N."/>
            <person name="Mouzykantov A."/>
            <person name="Chernova O.A."/>
            <person name="Chernov V.M."/>
        </authorList>
    </citation>
    <scope>NUCLEOTIDE SEQUENCE [LARGE SCALE GENOMIC DNA]</scope>
    <source>
        <strain evidence="13 14">PG8REry</strain>
    </source>
</reference>
<dbReference type="AlphaFoldDB" id="A0A553IJA7"/>
<dbReference type="SUPFAM" id="SSF90123">
    <property type="entry name" value="ABC transporter transmembrane region"/>
    <property type="match status" value="1"/>
</dbReference>
<feature type="domain" description="ABC transmembrane type-1" evidence="12">
    <location>
        <begin position="18"/>
        <end position="327"/>
    </location>
</feature>
<dbReference type="InterPro" id="IPR003439">
    <property type="entry name" value="ABC_transporter-like_ATP-bd"/>
</dbReference>
<keyword evidence="7 13" id="KW-0067">ATP-binding</keyword>
<dbReference type="Proteomes" id="UP000315938">
    <property type="component" value="Unassembled WGS sequence"/>
</dbReference>
<evidence type="ECO:0000313" key="13">
    <source>
        <dbReference type="EMBL" id="TRY00314.1"/>
    </source>
</evidence>
<dbReference type="RefSeq" id="WP_012242189.1">
    <property type="nucleotide sequence ID" value="NZ_CP103951.1"/>
</dbReference>
<dbReference type="InterPro" id="IPR011527">
    <property type="entry name" value="ABC1_TM_dom"/>
</dbReference>
<dbReference type="PANTHER" id="PTHR43394">
    <property type="entry name" value="ATP-DEPENDENT PERMEASE MDL1, MITOCHONDRIAL"/>
    <property type="match status" value="1"/>
</dbReference>
<evidence type="ECO:0000313" key="14">
    <source>
        <dbReference type="Proteomes" id="UP000315938"/>
    </source>
</evidence>
<evidence type="ECO:0000259" key="11">
    <source>
        <dbReference type="PROSITE" id="PS50893"/>
    </source>
</evidence>
<evidence type="ECO:0000256" key="3">
    <source>
        <dbReference type="ARBA" id="ARBA00022448"/>
    </source>
</evidence>
<evidence type="ECO:0000256" key="6">
    <source>
        <dbReference type="ARBA" id="ARBA00022741"/>
    </source>
</evidence>
<protein>
    <submittedName>
        <fullName evidence="13">ABC transporter ATP-binding protein</fullName>
    </submittedName>
</protein>
<dbReference type="Pfam" id="PF00664">
    <property type="entry name" value="ABC_membrane"/>
    <property type="match status" value="1"/>
</dbReference>
<accession>A0A553IJA7</accession>